<evidence type="ECO:0000256" key="2">
    <source>
        <dbReference type="SAM" id="Coils"/>
    </source>
</evidence>
<evidence type="ECO:0000256" key="1">
    <source>
        <dbReference type="PROSITE-ProRule" id="PRU00473"/>
    </source>
</evidence>
<dbReference type="InterPro" id="IPR006665">
    <property type="entry name" value="OmpA-like"/>
</dbReference>
<gene>
    <name evidence="5" type="ORF">KO353_14300</name>
</gene>
<sequence length="355" mass="39831">MTPRTTSEPNEEGGEGYFASVSDLMVGVLFVFLLMLTVFALNFRAAEQEQMVALERYQRLRVEADEMRRRAEEQEAEARRLADVVRLALADAERARDEAERQAALARLAEAEARRQEELARERSAEAEALRARNERLRLALDAAIARLQREIREREEARSELLVRLAESLAAEGVSFRIDQQSGVLRLSEDVPFAVGRSDLTDRARRTVRVLAEVLARILPCFAAGAERFGCGPRDAPILETVLIEGHTDQQGFATLTAQQSVLENDRLSAARALSVFAELRRLQPSLDDLRNSEGIPLLGLSGYGERRPVAPGLTEEAFAQNRRIDLRFVLSSRTSEDVRRLIEEIDAVRRVAP</sequence>
<dbReference type="Proteomes" id="UP000694001">
    <property type="component" value="Chromosome"/>
</dbReference>
<dbReference type="RefSeq" id="WP_218285453.1">
    <property type="nucleotide sequence ID" value="NZ_CP076448.1"/>
</dbReference>
<keyword evidence="1 3" id="KW-0472">Membrane</keyword>
<protein>
    <submittedName>
        <fullName evidence="5">OmpA family protein</fullName>
    </submittedName>
</protein>
<feature type="domain" description="OmpA-like" evidence="4">
    <location>
        <begin position="181"/>
        <end position="334"/>
    </location>
</feature>
<keyword evidence="3" id="KW-1133">Transmembrane helix</keyword>
<accession>A0A975U3H5</accession>
<evidence type="ECO:0000256" key="3">
    <source>
        <dbReference type="SAM" id="Phobius"/>
    </source>
</evidence>
<dbReference type="AlphaFoldDB" id="A0A975U3H5"/>
<dbReference type="PANTHER" id="PTHR30329:SF21">
    <property type="entry name" value="LIPOPROTEIN YIAD-RELATED"/>
    <property type="match status" value="1"/>
</dbReference>
<evidence type="ECO:0000259" key="4">
    <source>
        <dbReference type="PROSITE" id="PS51123"/>
    </source>
</evidence>
<keyword evidence="6" id="KW-1185">Reference proteome</keyword>
<keyword evidence="2" id="KW-0175">Coiled coil</keyword>
<dbReference type="KEGG" id="elio:KO353_14300"/>
<dbReference type="InterPro" id="IPR050330">
    <property type="entry name" value="Bact_OuterMem_StrucFunc"/>
</dbReference>
<evidence type="ECO:0000313" key="5">
    <source>
        <dbReference type="EMBL" id="QXM24396.1"/>
    </source>
</evidence>
<name>A0A975U3H5_9PROT</name>
<keyword evidence="3" id="KW-0812">Transmembrane</keyword>
<dbReference type="PROSITE" id="PS51123">
    <property type="entry name" value="OMPA_2"/>
    <property type="match status" value="1"/>
</dbReference>
<dbReference type="EMBL" id="CP076448">
    <property type="protein sequence ID" value="QXM24396.1"/>
    <property type="molecule type" value="Genomic_DNA"/>
</dbReference>
<evidence type="ECO:0000313" key="6">
    <source>
        <dbReference type="Proteomes" id="UP000694001"/>
    </source>
</evidence>
<feature type="coiled-coil region" evidence="2">
    <location>
        <begin position="54"/>
        <end position="165"/>
    </location>
</feature>
<dbReference type="PANTHER" id="PTHR30329">
    <property type="entry name" value="STATOR ELEMENT OF FLAGELLAR MOTOR COMPLEX"/>
    <property type="match status" value="1"/>
</dbReference>
<reference evidence="5" key="1">
    <citation type="submission" date="2021-06" db="EMBL/GenBank/DDBJ databases">
        <title>Elioraea tepida, sp. nov., a moderately thermophilic aerobic anoxygenic phototrophic bacterium isolated from an alkaline siliceous hot spring mat community in Yellowstone National Park, WY, USA.</title>
        <authorList>
            <person name="Saini M.K."/>
            <person name="Yoshida S."/>
            <person name="Sebastian A."/>
            <person name="Hirose S."/>
            <person name="Hara E."/>
            <person name="Tamaki H."/>
            <person name="Soulier N.T."/>
            <person name="Albert I."/>
            <person name="Hanada S."/>
            <person name="Bryant D.A."/>
            <person name="Tank M."/>
        </authorList>
    </citation>
    <scope>NUCLEOTIDE SEQUENCE</scope>
    <source>
        <strain evidence="5">MS-P2</strain>
    </source>
</reference>
<dbReference type="GO" id="GO:0016020">
    <property type="term" value="C:membrane"/>
    <property type="evidence" value="ECO:0007669"/>
    <property type="project" value="UniProtKB-UniRule"/>
</dbReference>
<proteinExistence type="predicted"/>
<feature type="transmembrane region" description="Helical" evidence="3">
    <location>
        <begin position="24"/>
        <end position="43"/>
    </location>
</feature>
<organism evidence="5 6">
    <name type="scientific">Elioraea tepida</name>
    <dbReference type="NCBI Taxonomy" id="2843330"/>
    <lineage>
        <taxon>Bacteria</taxon>
        <taxon>Pseudomonadati</taxon>
        <taxon>Pseudomonadota</taxon>
        <taxon>Alphaproteobacteria</taxon>
        <taxon>Acetobacterales</taxon>
        <taxon>Elioraeaceae</taxon>
        <taxon>Elioraea</taxon>
    </lineage>
</organism>
<dbReference type="CDD" id="cd07185">
    <property type="entry name" value="OmpA_C-like"/>
    <property type="match status" value="1"/>
</dbReference>